<dbReference type="AlphaFoldDB" id="A0A4Y8WSD6"/>
<dbReference type="Gene3D" id="2.102.10.10">
    <property type="entry name" value="Rieske [2Fe-2S] iron-sulphur domain"/>
    <property type="match status" value="1"/>
</dbReference>
<proteinExistence type="predicted"/>
<reference evidence="1 2" key="1">
    <citation type="submission" date="2019-03" db="EMBL/GenBank/DDBJ databases">
        <title>Porphyromonas levii Isolated from the Uterus of Dairy Cows.</title>
        <authorList>
            <person name="Francis A.M."/>
        </authorList>
    </citation>
    <scope>NUCLEOTIDE SEQUENCE [LARGE SCALE GENOMIC DNA]</scope>
    <source>
        <strain evidence="1 2">AF5678</strain>
    </source>
</reference>
<dbReference type="RefSeq" id="WP_134848996.1">
    <property type="nucleotide sequence ID" value="NZ_CP197400.1"/>
</dbReference>
<dbReference type="Proteomes" id="UP000297225">
    <property type="component" value="Unassembled WGS sequence"/>
</dbReference>
<keyword evidence="2" id="KW-1185">Reference proteome</keyword>
<dbReference type="InterPro" id="IPR036922">
    <property type="entry name" value="Rieske_2Fe-2S_sf"/>
</dbReference>
<dbReference type="STRING" id="1122973.GCA_000379925_00945"/>
<dbReference type="OrthoDB" id="1121472at2"/>
<name>A0A4Y8WSD6_9PORP</name>
<gene>
    <name evidence="1" type="ORF">E4P47_00410</name>
</gene>
<accession>A0A4Y8WSD6</accession>
<dbReference type="EMBL" id="SPNC01000003">
    <property type="protein sequence ID" value="TFH97343.1"/>
    <property type="molecule type" value="Genomic_DNA"/>
</dbReference>
<comment type="caution">
    <text evidence="1">The sequence shown here is derived from an EMBL/GenBank/DDBJ whole genome shotgun (WGS) entry which is preliminary data.</text>
</comment>
<sequence>MRGLSAFVVLLLLTSCAREGIEIEGQHPLPRLGVQLEVSLDHEGRGLREPLSYMLFERATLEGQYLGHRGIVVAHEAGGRYCAFDLACPHCWPTVIGVEMVQDGSRLLAAECPRCHTVYDLSLGLAHPVSGEGHYPLQDYRVTQVGVHLVVR</sequence>
<protein>
    <submittedName>
        <fullName evidence="1">Uncharacterized protein</fullName>
    </submittedName>
</protein>
<organism evidence="1 2">
    <name type="scientific">Porphyromonas levii</name>
    <dbReference type="NCBI Taxonomy" id="28114"/>
    <lineage>
        <taxon>Bacteria</taxon>
        <taxon>Pseudomonadati</taxon>
        <taxon>Bacteroidota</taxon>
        <taxon>Bacteroidia</taxon>
        <taxon>Bacteroidales</taxon>
        <taxon>Porphyromonadaceae</taxon>
        <taxon>Porphyromonas</taxon>
    </lineage>
</organism>
<dbReference type="SUPFAM" id="SSF50022">
    <property type="entry name" value="ISP domain"/>
    <property type="match status" value="1"/>
</dbReference>
<dbReference type="PROSITE" id="PS51257">
    <property type="entry name" value="PROKAR_LIPOPROTEIN"/>
    <property type="match status" value="1"/>
</dbReference>
<evidence type="ECO:0000313" key="2">
    <source>
        <dbReference type="Proteomes" id="UP000297225"/>
    </source>
</evidence>
<dbReference type="GO" id="GO:0051537">
    <property type="term" value="F:2 iron, 2 sulfur cluster binding"/>
    <property type="evidence" value="ECO:0007669"/>
    <property type="project" value="InterPro"/>
</dbReference>
<evidence type="ECO:0000313" key="1">
    <source>
        <dbReference type="EMBL" id="TFH97343.1"/>
    </source>
</evidence>